<evidence type="ECO:0000313" key="1">
    <source>
        <dbReference type="EMBL" id="SFN44088.1"/>
    </source>
</evidence>
<dbReference type="EMBL" id="FOVN01000001">
    <property type="protein sequence ID" value="SFN44088.1"/>
    <property type="molecule type" value="Genomic_DNA"/>
</dbReference>
<reference evidence="2" key="1">
    <citation type="submission" date="2016-10" db="EMBL/GenBank/DDBJ databases">
        <authorList>
            <person name="Varghese N."/>
            <person name="Submissions S."/>
        </authorList>
    </citation>
    <scope>NUCLEOTIDE SEQUENCE [LARGE SCALE GENOMIC DNA]</scope>
    <source>
        <strain evidence="2">DSM 23925</strain>
    </source>
</reference>
<protein>
    <submittedName>
        <fullName evidence="1">Uncharacterized protein</fullName>
    </submittedName>
</protein>
<accession>A0A1I4Z1J1</accession>
<dbReference type="Proteomes" id="UP000198705">
    <property type="component" value="Unassembled WGS sequence"/>
</dbReference>
<name>A0A1I4Z1J1_9FLAO</name>
<sequence length="230" mass="24360">MNIIEIFRKPNLSLFASVLLLFSSCSQYDNDEIYSPNYSELNRNEGMSSKSIEDLKLKALNKITPLVDEAQLVLSFFETSVNSSHELENLTVNEALQITMPLVNKTNLALNELGFDPNLMKDLFGSNDDPRIALVGIGLVGGLNGFKADASGMGGPNILGCLGSAVGLDLLVAVGDALASAAVGGSASTITAETILSLGIKGLKRVLRNFIGPVGVLIAAYDFSSCMDLI</sequence>
<gene>
    <name evidence="1" type="ORF">SAMN04487989_101441</name>
</gene>
<evidence type="ECO:0000313" key="2">
    <source>
        <dbReference type="Proteomes" id="UP000198705"/>
    </source>
</evidence>
<organism evidence="1 2">
    <name type="scientific">Bizionia echini</name>
    <dbReference type="NCBI Taxonomy" id="649333"/>
    <lineage>
        <taxon>Bacteria</taxon>
        <taxon>Pseudomonadati</taxon>
        <taxon>Bacteroidota</taxon>
        <taxon>Flavobacteriia</taxon>
        <taxon>Flavobacteriales</taxon>
        <taxon>Flavobacteriaceae</taxon>
        <taxon>Bizionia</taxon>
    </lineage>
</organism>
<keyword evidence="2" id="KW-1185">Reference proteome</keyword>
<dbReference type="RefSeq" id="WP_092206004.1">
    <property type="nucleotide sequence ID" value="NZ_FOVN01000001.1"/>
</dbReference>
<dbReference type="AlphaFoldDB" id="A0A1I4Z1J1"/>
<proteinExistence type="predicted"/>